<dbReference type="SUPFAM" id="SSF48452">
    <property type="entry name" value="TPR-like"/>
    <property type="match status" value="2"/>
</dbReference>
<feature type="binding site" evidence="4">
    <location>
        <position position="357"/>
    </location>
    <ligand>
        <name>Fe cation</name>
        <dbReference type="ChEBI" id="CHEBI:24875"/>
    </ligand>
</feature>
<evidence type="ECO:0000259" key="5">
    <source>
        <dbReference type="Pfam" id="PF18073"/>
    </source>
</evidence>
<dbReference type="Pfam" id="PF13432">
    <property type="entry name" value="TPR_16"/>
    <property type="match status" value="1"/>
</dbReference>
<dbReference type="RefSeq" id="WP_096408066.1">
    <property type="nucleotide sequence ID" value="NZ_AP017372.2"/>
</dbReference>
<dbReference type="Proteomes" id="UP000218890">
    <property type="component" value="Chromosome"/>
</dbReference>
<feature type="binding site" evidence="4">
    <location>
        <position position="360"/>
    </location>
    <ligand>
        <name>Fe cation</name>
        <dbReference type="ChEBI" id="CHEBI:24875"/>
    </ligand>
</feature>
<name>A0A0X8X971_HALHR</name>
<dbReference type="InterPro" id="IPR019734">
    <property type="entry name" value="TPR_rpt"/>
</dbReference>
<evidence type="ECO:0000256" key="1">
    <source>
        <dbReference type="ARBA" id="ARBA00022723"/>
    </source>
</evidence>
<dbReference type="NCBIfam" id="NF008757">
    <property type="entry name" value="PRK11788.1-5"/>
    <property type="match status" value="1"/>
</dbReference>
<dbReference type="OrthoDB" id="507476at2"/>
<evidence type="ECO:0000256" key="4">
    <source>
        <dbReference type="HAMAP-Rule" id="MF_00994"/>
    </source>
</evidence>
<keyword evidence="4" id="KW-1003">Cell membrane</keyword>
<dbReference type="GO" id="GO:0009898">
    <property type="term" value="C:cytoplasmic side of plasma membrane"/>
    <property type="evidence" value="ECO:0007669"/>
    <property type="project" value="UniProtKB-UniRule"/>
</dbReference>
<dbReference type="KEGG" id="hhk:HH1059_05730"/>
<dbReference type="PANTHER" id="PTHR45586:SF1">
    <property type="entry name" value="LIPOPOLYSACCHARIDE ASSEMBLY PROTEIN B"/>
    <property type="match status" value="1"/>
</dbReference>
<dbReference type="InterPro" id="IPR051012">
    <property type="entry name" value="CellSynth/LPSAsmb/PSIAsmb"/>
</dbReference>
<keyword evidence="4" id="KW-0472">Membrane</keyword>
<dbReference type="InterPro" id="IPR030865">
    <property type="entry name" value="LapB"/>
</dbReference>
<keyword evidence="4" id="KW-0408">Iron</keyword>
<proteinExistence type="inferred from homology"/>
<protein>
    <recommendedName>
        <fullName evidence="4">Lipopolysaccharide assembly protein B</fullName>
    </recommendedName>
</protein>
<dbReference type="InterPro" id="IPR011990">
    <property type="entry name" value="TPR-like_helical_dom_sf"/>
</dbReference>
<dbReference type="PANTHER" id="PTHR45586">
    <property type="entry name" value="TPR REPEAT-CONTAINING PROTEIN PA4667"/>
    <property type="match status" value="1"/>
</dbReference>
<keyword evidence="3 4" id="KW-0802">TPR repeat</keyword>
<organism evidence="6 7">
    <name type="scientific">Halorhodospira halochloris</name>
    <name type="common">Ectothiorhodospira halochloris</name>
    <dbReference type="NCBI Taxonomy" id="1052"/>
    <lineage>
        <taxon>Bacteria</taxon>
        <taxon>Pseudomonadati</taxon>
        <taxon>Pseudomonadota</taxon>
        <taxon>Gammaproteobacteria</taxon>
        <taxon>Chromatiales</taxon>
        <taxon>Ectothiorhodospiraceae</taxon>
        <taxon>Halorhodospira</taxon>
    </lineage>
</organism>
<dbReference type="AlphaFoldDB" id="A0A0X8X971"/>
<dbReference type="Gene3D" id="1.25.40.10">
    <property type="entry name" value="Tetratricopeptide repeat domain"/>
    <property type="match status" value="1"/>
</dbReference>
<comment type="similarity">
    <text evidence="4">Belongs to the LapB family.</text>
</comment>
<dbReference type="InterPro" id="IPR041166">
    <property type="entry name" value="Rubredoxin_2"/>
</dbReference>
<feature type="domain" description="LapB rubredoxin metal binding" evidence="5">
    <location>
        <begin position="355"/>
        <end position="382"/>
    </location>
</feature>
<reference evidence="6" key="1">
    <citation type="submission" date="2016-02" db="EMBL/GenBank/DDBJ databases">
        <title>Halorhodospira halochloris DSM-1059 complete genome, version 2.</title>
        <authorList>
            <person name="Tsukatani Y."/>
        </authorList>
    </citation>
    <scope>NUCLEOTIDE SEQUENCE</scope>
    <source>
        <strain evidence="6">DSM 1059</strain>
    </source>
</reference>
<dbReference type="HAMAP" id="MF_00994">
    <property type="entry name" value="LPS_assembly_LapB"/>
    <property type="match status" value="1"/>
</dbReference>
<evidence type="ECO:0000256" key="2">
    <source>
        <dbReference type="ARBA" id="ARBA00022737"/>
    </source>
</evidence>
<keyword evidence="4" id="KW-0812">Transmembrane</keyword>
<keyword evidence="1 4" id="KW-0479">Metal-binding</keyword>
<evidence type="ECO:0000313" key="7">
    <source>
        <dbReference type="Proteomes" id="UP000218890"/>
    </source>
</evidence>
<evidence type="ECO:0000256" key="3">
    <source>
        <dbReference type="ARBA" id="ARBA00022803"/>
    </source>
</evidence>
<keyword evidence="7" id="KW-1185">Reference proteome</keyword>
<dbReference type="GO" id="GO:0008653">
    <property type="term" value="P:lipopolysaccharide metabolic process"/>
    <property type="evidence" value="ECO:0007669"/>
    <property type="project" value="InterPro"/>
</dbReference>
<dbReference type="SMART" id="SM00028">
    <property type="entry name" value="TPR"/>
    <property type="match status" value="5"/>
</dbReference>
<keyword evidence="4" id="KW-0997">Cell inner membrane</keyword>
<comment type="function">
    <text evidence="4">Modulates cellular lipopolysaccharide (LPS) levels by regulating LpxC, which is involved in lipid A biosynthesis. May act by modulating the proteolytic activity of FtsH towards LpxC. May also coordinate assembly of proteins involved in LPS synthesis at the plasma membrane.</text>
</comment>
<sequence length="386" mass="43710">MHELMWLLLPVAALTGWVVGRREAASVQGSGRRGSIPDSYLQGINYLLNDERDKALEVFTQMAEIDSETAEAHLALGSLFRRRGEVDRAIQIHQNLVARPNLTTQQRIYALLALGEDFMKAGLFDRAEEVFGKVIEQDAHVEQALRNLLTIYEHEKEWSKAIDVAQRLDRISNRDYRDSIAQLHCELAAAAMAEGEVATVREQINKALKVDRGCVRANILRGDLEREQKRCRAAIKAYKAVARQDLAMVPEIVDGLDACFEAQGTPERLEGFLREVINQYPDGRLVARLAEIVSERRGTHEALNELTGLLRRHPTLVGIRRLVSLAYSMGQPIDPRDLQILLGLFDRLEAIRSLYRCKKCGFSSRSLFWHCPGCKQWASMRPVEEI</sequence>
<keyword evidence="2 4" id="KW-0677">Repeat</keyword>
<dbReference type="GO" id="GO:0046890">
    <property type="term" value="P:regulation of lipid biosynthetic process"/>
    <property type="evidence" value="ECO:0007669"/>
    <property type="project" value="UniProtKB-UniRule"/>
</dbReference>
<dbReference type="Pfam" id="PF13176">
    <property type="entry name" value="TPR_7"/>
    <property type="match status" value="1"/>
</dbReference>
<keyword evidence="4" id="KW-1133">Transmembrane helix</keyword>
<feature type="topological domain" description="Cytoplasmic" evidence="4">
    <location>
        <begin position="21"/>
        <end position="386"/>
    </location>
</feature>
<dbReference type="Pfam" id="PF18073">
    <property type="entry name" value="Zn_ribbon_LapB"/>
    <property type="match status" value="1"/>
</dbReference>
<accession>A0A0X8X971</accession>
<keyword evidence="6" id="KW-0346">Stress response</keyword>
<dbReference type="GO" id="GO:0005506">
    <property type="term" value="F:iron ion binding"/>
    <property type="evidence" value="ECO:0007669"/>
    <property type="project" value="UniProtKB-UniRule"/>
</dbReference>
<evidence type="ECO:0000313" key="6">
    <source>
        <dbReference type="EMBL" id="BAU57258.1"/>
    </source>
</evidence>
<comment type="subcellular location">
    <subcellularLocation>
        <location evidence="4">Cell inner membrane</location>
        <topology evidence="4">Single-pass membrane protein</topology>
        <orientation evidence="4">Cytoplasmic side</orientation>
    </subcellularLocation>
</comment>
<dbReference type="EMBL" id="AP017372">
    <property type="protein sequence ID" value="BAU57258.1"/>
    <property type="molecule type" value="Genomic_DNA"/>
</dbReference>
<gene>
    <name evidence="4 6" type="primary">lapB</name>
    <name evidence="6" type="ORF">HH1059_05730</name>
</gene>
<feature type="binding site" evidence="4">
    <location>
        <position position="371"/>
    </location>
    <ligand>
        <name>Fe cation</name>
        <dbReference type="ChEBI" id="CHEBI:24875"/>
    </ligand>
</feature>
<feature type="binding site" evidence="4">
    <location>
        <position position="374"/>
    </location>
    <ligand>
        <name>Fe cation</name>
        <dbReference type="ChEBI" id="CHEBI:24875"/>
    </ligand>
</feature>